<accession>A0AAD4MY58</accession>
<protein>
    <submittedName>
        <fullName evidence="2">Uncharacterized protein</fullName>
    </submittedName>
</protein>
<feature type="chain" id="PRO_5041924185" evidence="1">
    <location>
        <begin position="21"/>
        <end position="372"/>
    </location>
</feature>
<keyword evidence="1" id="KW-0732">Signal</keyword>
<organism evidence="2 3">
    <name type="scientific">Ditylenchus destructor</name>
    <dbReference type="NCBI Taxonomy" id="166010"/>
    <lineage>
        <taxon>Eukaryota</taxon>
        <taxon>Metazoa</taxon>
        <taxon>Ecdysozoa</taxon>
        <taxon>Nematoda</taxon>
        <taxon>Chromadorea</taxon>
        <taxon>Rhabditida</taxon>
        <taxon>Tylenchina</taxon>
        <taxon>Tylenchomorpha</taxon>
        <taxon>Sphaerularioidea</taxon>
        <taxon>Anguinidae</taxon>
        <taxon>Anguininae</taxon>
        <taxon>Ditylenchus</taxon>
    </lineage>
</organism>
<evidence type="ECO:0000256" key="1">
    <source>
        <dbReference type="SAM" id="SignalP"/>
    </source>
</evidence>
<keyword evidence="3" id="KW-1185">Reference proteome</keyword>
<dbReference type="EMBL" id="JAKKPZ010000045">
    <property type="protein sequence ID" value="KAI1706811.1"/>
    <property type="molecule type" value="Genomic_DNA"/>
</dbReference>
<comment type="caution">
    <text evidence="2">The sequence shown here is derived from an EMBL/GenBank/DDBJ whole genome shotgun (WGS) entry which is preliminary data.</text>
</comment>
<evidence type="ECO:0000313" key="3">
    <source>
        <dbReference type="Proteomes" id="UP001201812"/>
    </source>
</evidence>
<evidence type="ECO:0000313" key="2">
    <source>
        <dbReference type="EMBL" id="KAI1706811.1"/>
    </source>
</evidence>
<dbReference type="Proteomes" id="UP001201812">
    <property type="component" value="Unassembled WGS sequence"/>
</dbReference>
<gene>
    <name evidence="2" type="ORF">DdX_12805</name>
</gene>
<feature type="signal peptide" evidence="1">
    <location>
        <begin position="1"/>
        <end position="20"/>
    </location>
</feature>
<proteinExistence type="predicted"/>
<reference evidence="2" key="1">
    <citation type="submission" date="2022-01" db="EMBL/GenBank/DDBJ databases">
        <title>Genome Sequence Resource for Two Populations of Ditylenchus destructor, the Migratory Endoparasitic Phytonematode.</title>
        <authorList>
            <person name="Zhang H."/>
            <person name="Lin R."/>
            <person name="Xie B."/>
        </authorList>
    </citation>
    <scope>NUCLEOTIDE SEQUENCE</scope>
    <source>
        <strain evidence="2">BazhouSP</strain>
    </source>
</reference>
<sequence>MRILIIYCFLLSFVCEAVDCICEDCLPNTIEWYTVHDFGDDPNDAELAQYPFTLAFDLHGYPIFFQNGSLKRASIPVAPWIRACDTSIASSRRGKTIGTGLGLDKSADPEIWLPGFLKIPDFTSRLEIGFSKLYWRWEVILELLCNSTSTPESLSHYAPMGRTRYSQFSDDSHIDGWSFENFDAVSNNWHEQHESGMDLISYTGWYVANSYSAMEAIQDVRMITLASNHTTKLSVECKAQNMTLLQKTLHIGNEIVKTGLFKLWDLAWDKRKYNQLSEKPEEIRILMNETAPSMTLQTLTPTSKYSIAQETENATGSLSNSAVTVGITESNGTVLVPTTESNNACREELTFMCRILQNFYFRLYSEKCTLLM</sequence>
<dbReference type="AlphaFoldDB" id="A0AAD4MY58"/>
<name>A0AAD4MY58_9BILA</name>